<keyword evidence="3" id="KW-1185">Reference proteome</keyword>
<name>A0A7M4DT20_9MICO</name>
<dbReference type="InterPro" id="IPR000182">
    <property type="entry name" value="GNAT_dom"/>
</dbReference>
<protein>
    <recommendedName>
        <fullName evidence="1">N-acetyltransferase domain-containing protein</fullName>
    </recommendedName>
</protein>
<comment type="caution">
    <text evidence="2">The sequence shown here is derived from an EMBL/GenBank/DDBJ whole genome shotgun (WGS) entry which is preliminary data.</text>
</comment>
<dbReference type="Proteomes" id="UP000419743">
    <property type="component" value="Unassembled WGS sequence"/>
</dbReference>
<dbReference type="Pfam" id="PF00583">
    <property type="entry name" value="Acetyltransf_1"/>
    <property type="match status" value="1"/>
</dbReference>
<feature type="domain" description="N-acetyltransferase" evidence="1">
    <location>
        <begin position="62"/>
        <end position="123"/>
    </location>
</feature>
<accession>A0A7M4DT20</accession>
<reference evidence="2 3" key="1">
    <citation type="submission" date="2019-11" db="EMBL/GenBank/DDBJ databases">
        <authorList>
            <person name="Criscuolo A."/>
        </authorList>
    </citation>
    <scope>NUCLEOTIDE SEQUENCE [LARGE SCALE GENOMIC DNA]</scope>
    <source>
        <strain evidence="2">CIP111667</strain>
    </source>
</reference>
<dbReference type="SUPFAM" id="SSF55729">
    <property type="entry name" value="Acyl-CoA N-acyltransferases (Nat)"/>
    <property type="match status" value="1"/>
</dbReference>
<dbReference type="CDD" id="cd04301">
    <property type="entry name" value="NAT_SF"/>
    <property type="match status" value="1"/>
</dbReference>
<dbReference type="AlphaFoldDB" id="A0A7M4DT20"/>
<evidence type="ECO:0000259" key="1">
    <source>
        <dbReference type="Pfam" id="PF00583"/>
    </source>
</evidence>
<evidence type="ECO:0000313" key="3">
    <source>
        <dbReference type="Proteomes" id="UP000419743"/>
    </source>
</evidence>
<dbReference type="InterPro" id="IPR016181">
    <property type="entry name" value="Acyl_CoA_acyltransferase"/>
</dbReference>
<dbReference type="EMBL" id="CACRYJ010000071">
    <property type="protein sequence ID" value="VZO40614.1"/>
    <property type="molecule type" value="Genomic_DNA"/>
</dbReference>
<dbReference type="Gene3D" id="3.40.630.30">
    <property type="match status" value="1"/>
</dbReference>
<organism evidence="2 3">
    <name type="scientific">Occultella aeris</name>
    <dbReference type="NCBI Taxonomy" id="2761496"/>
    <lineage>
        <taxon>Bacteria</taxon>
        <taxon>Bacillati</taxon>
        <taxon>Actinomycetota</taxon>
        <taxon>Actinomycetes</taxon>
        <taxon>Micrococcales</taxon>
        <taxon>Ruaniaceae</taxon>
        <taxon>Occultella</taxon>
    </lineage>
</organism>
<dbReference type="GO" id="GO:0016747">
    <property type="term" value="F:acyltransferase activity, transferring groups other than amino-acyl groups"/>
    <property type="evidence" value="ECO:0007669"/>
    <property type="project" value="InterPro"/>
</dbReference>
<proteinExistence type="predicted"/>
<sequence length="188" mass="20720">MTIVSLGGWPSDRVRAPAAGFTLVDRTQRPDTAHPVRRRSGEDIARCLEQCSLYDQALDLAIENAEGRTAGYALFWFDADTKVGLVEPVQVEDGYQRRGLARAMLCAGIDRLTARGAERVKVSSETHAAGARCIKAPGSGRRPRRPDIARITGRGVTRRSEERMFDRGTPALEELGHPFPVYTRPTLC</sequence>
<evidence type="ECO:0000313" key="2">
    <source>
        <dbReference type="EMBL" id="VZO40614.1"/>
    </source>
</evidence>
<dbReference type="RefSeq" id="WP_156743854.1">
    <property type="nucleotide sequence ID" value="NZ_CACRYJ010000071.1"/>
</dbReference>
<gene>
    <name evidence="2" type="ORF">HALOF300_05322</name>
</gene>